<keyword evidence="10" id="KW-1185">Reference proteome</keyword>
<feature type="transmembrane region" description="Helical" evidence="8">
    <location>
        <begin position="21"/>
        <end position="40"/>
    </location>
</feature>
<evidence type="ECO:0000313" key="10">
    <source>
        <dbReference type="Proteomes" id="UP001230986"/>
    </source>
</evidence>
<keyword evidence="6 8" id="KW-1133">Transmembrane helix</keyword>
<sequence>MSLGFLNAGRVRSITGSRDSLTIVSLFISLLVLCLFFGSQTPFFFTQANLETLTRTIAVVGITSIGMTLVLISGGVDISVGSVAALAGVVTSQLWLNSGIPLGVSAVIGVLSGGLVGLFNGIIVSYFRINPLITTLATFSIVRGLAFVLSEGQTNLLSNEAFNFLGRGTIAGIPFSLIIMLLLYAIFALVLRYTAFGRNLYAIGGSAEASRLAGISVTPHLLIVFIISGLLAAFSGIISVSQLASSAPRAATGLEFTVITAVVLGGTSLAGGKGTLIGTLIGVIILRVLDNGLVLMSVSSFYQEVARGVVLILAVSFDQVRIRIAQLQQRRRKA</sequence>
<feature type="transmembrane region" description="Helical" evidence="8">
    <location>
        <begin position="170"/>
        <end position="191"/>
    </location>
</feature>
<dbReference type="RefSeq" id="WP_285965070.1">
    <property type="nucleotide sequence ID" value="NZ_JASVEJ010000006.1"/>
</dbReference>
<feature type="transmembrane region" description="Helical" evidence="8">
    <location>
        <begin position="52"/>
        <end position="71"/>
    </location>
</feature>
<dbReference type="PANTHER" id="PTHR32196:SF21">
    <property type="entry name" value="ABC TRANSPORTER PERMEASE PROTEIN YPHD-RELATED"/>
    <property type="match status" value="1"/>
</dbReference>
<keyword evidence="4" id="KW-0997">Cell inner membrane</keyword>
<accession>A0ABT7LW18</accession>
<evidence type="ECO:0000256" key="3">
    <source>
        <dbReference type="ARBA" id="ARBA00022475"/>
    </source>
</evidence>
<feature type="transmembrane region" description="Helical" evidence="8">
    <location>
        <begin position="212"/>
        <end position="238"/>
    </location>
</feature>
<protein>
    <submittedName>
        <fullName evidence="9">ABC transporter permease</fullName>
    </submittedName>
</protein>
<comment type="caution">
    <text evidence="9">The sequence shown here is derived from an EMBL/GenBank/DDBJ whole genome shotgun (WGS) entry which is preliminary data.</text>
</comment>
<gene>
    <name evidence="9" type="ORF">QQ055_01815</name>
</gene>
<name>A0ABT7LW18_9CYAN</name>
<dbReference type="Pfam" id="PF02653">
    <property type="entry name" value="BPD_transp_2"/>
    <property type="match status" value="1"/>
</dbReference>
<keyword evidence="2" id="KW-0813">Transport</keyword>
<evidence type="ECO:0000256" key="5">
    <source>
        <dbReference type="ARBA" id="ARBA00022692"/>
    </source>
</evidence>
<keyword evidence="7 8" id="KW-0472">Membrane</keyword>
<reference evidence="9 10" key="1">
    <citation type="submission" date="2023-06" db="EMBL/GenBank/DDBJ databases">
        <title>Whole genome sequence of Oscillatoria calcuttensis NRMC-F 0142.</title>
        <authorList>
            <person name="Shakena Fathima T."/>
            <person name="Muralitharan G."/>
            <person name="Thajuddin N."/>
        </authorList>
    </citation>
    <scope>NUCLEOTIDE SEQUENCE [LARGE SCALE GENOMIC DNA]</scope>
    <source>
        <strain evidence="9 10">NRMC-F 0142</strain>
    </source>
</reference>
<proteinExistence type="predicted"/>
<feature type="transmembrane region" description="Helical" evidence="8">
    <location>
        <begin position="131"/>
        <end position="150"/>
    </location>
</feature>
<keyword evidence="5 8" id="KW-0812">Transmembrane</keyword>
<dbReference type="CDD" id="cd06579">
    <property type="entry name" value="TM_PBP1_transp_AraH_like"/>
    <property type="match status" value="1"/>
</dbReference>
<dbReference type="PANTHER" id="PTHR32196">
    <property type="entry name" value="ABC TRANSPORTER PERMEASE PROTEIN YPHD-RELATED-RELATED"/>
    <property type="match status" value="1"/>
</dbReference>
<evidence type="ECO:0000256" key="2">
    <source>
        <dbReference type="ARBA" id="ARBA00022448"/>
    </source>
</evidence>
<evidence type="ECO:0000256" key="4">
    <source>
        <dbReference type="ARBA" id="ARBA00022519"/>
    </source>
</evidence>
<evidence type="ECO:0000256" key="8">
    <source>
        <dbReference type="SAM" id="Phobius"/>
    </source>
</evidence>
<dbReference type="InterPro" id="IPR001851">
    <property type="entry name" value="ABC_transp_permease"/>
</dbReference>
<evidence type="ECO:0000256" key="7">
    <source>
        <dbReference type="ARBA" id="ARBA00023136"/>
    </source>
</evidence>
<keyword evidence="3" id="KW-1003">Cell membrane</keyword>
<evidence type="ECO:0000256" key="1">
    <source>
        <dbReference type="ARBA" id="ARBA00004651"/>
    </source>
</evidence>
<evidence type="ECO:0000256" key="6">
    <source>
        <dbReference type="ARBA" id="ARBA00022989"/>
    </source>
</evidence>
<organism evidence="9 10">
    <name type="scientific">Geitlerinema calcuttense NRMC-F 0142</name>
    <dbReference type="NCBI Taxonomy" id="2922238"/>
    <lineage>
        <taxon>Bacteria</taxon>
        <taxon>Bacillati</taxon>
        <taxon>Cyanobacteriota</taxon>
        <taxon>Cyanophyceae</taxon>
        <taxon>Geitlerinematales</taxon>
        <taxon>Geitlerinemataceae</taxon>
        <taxon>Geitlerinema</taxon>
    </lineage>
</organism>
<dbReference type="Proteomes" id="UP001230986">
    <property type="component" value="Unassembled WGS sequence"/>
</dbReference>
<feature type="transmembrane region" description="Helical" evidence="8">
    <location>
        <begin position="250"/>
        <end position="269"/>
    </location>
</feature>
<feature type="transmembrane region" description="Helical" evidence="8">
    <location>
        <begin position="102"/>
        <end position="124"/>
    </location>
</feature>
<dbReference type="EMBL" id="JASVEJ010000006">
    <property type="protein sequence ID" value="MDL5056211.1"/>
    <property type="molecule type" value="Genomic_DNA"/>
</dbReference>
<comment type="subcellular location">
    <subcellularLocation>
        <location evidence="1">Cell membrane</location>
        <topology evidence="1">Multi-pass membrane protein</topology>
    </subcellularLocation>
</comment>
<evidence type="ECO:0000313" key="9">
    <source>
        <dbReference type="EMBL" id="MDL5056211.1"/>
    </source>
</evidence>